<evidence type="ECO:0000313" key="2">
    <source>
        <dbReference type="Proteomes" id="UP000277204"/>
    </source>
</evidence>
<dbReference type="Proteomes" id="UP000277204">
    <property type="component" value="Unassembled WGS sequence"/>
</dbReference>
<evidence type="ECO:0000313" key="1">
    <source>
        <dbReference type="EMBL" id="VDO49467.1"/>
    </source>
</evidence>
<accession>A0A183LAN4</accession>
<name>A0A183LAN4_9TREM</name>
<protein>
    <submittedName>
        <fullName evidence="1">Uncharacterized protein</fullName>
    </submittedName>
</protein>
<keyword evidence="2" id="KW-1185">Reference proteome</keyword>
<proteinExistence type="predicted"/>
<organism evidence="1 2">
    <name type="scientific">Schistosoma margrebowiei</name>
    <dbReference type="NCBI Taxonomy" id="48269"/>
    <lineage>
        <taxon>Eukaryota</taxon>
        <taxon>Metazoa</taxon>
        <taxon>Spiralia</taxon>
        <taxon>Lophotrochozoa</taxon>
        <taxon>Platyhelminthes</taxon>
        <taxon>Trematoda</taxon>
        <taxon>Digenea</taxon>
        <taxon>Strigeidida</taxon>
        <taxon>Schistosomatoidea</taxon>
        <taxon>Schistosomatidae</taxon>
        <taxon>Schistosoma</taxon>
    </lineage>
</organism>
<sequence length="84" mass="9852">MPLLTTRANIYLGTWCARTMWETRRVFEIAAEMKRYNLELRGISETHWTKVGQQRLASDEHLLYSDHEREHAPHAQGVALMLSK</sequence>
<reference evidence="1 2" key="1">
    <citation type="submission" date="2018-11" db="EMBL/GenBank/DDBJ databases">
        <authorList>
            <consortium name="Pathogen Informatics"/>
        </authorList>
    </citation>
    <scope>NUCLEOTIDE SEQUENCE [LARGE SCALE GENOMIC DNA]</scope>
    <source>
        <strain evidence="1 2">Zambia</strain>
    </source>
</reference>
<dbReference type="AlphaFoldDB" id="A0A183LAN4"/>
<gene>
    <name evidence="1" type="ORF">SMRZ_LOCUS859</name>
</gene>
<dbReference type="EMBL" id="UZAI01000169">
    <property type="protein sequence ID" value="VDO49467.1"/>
    <property type="molecule type" value="Genomic_DNA"/>
</dbReference>